<dbReference type="InterPro" id="IPR027417">
    <property type="entry name" value="P-loop_NTPase"/>
</dbReference>
<evidence type="ECO:0008006" key="4">
    <source>
        <dbReference type="Google" id="ProtNLM"/>
    </source>
</evidence>
<evidence type="ECO:0000256" key="1">
    <source>
        <dbReference type="SAM" id="SignalP"/>
    </source>
</evidence>
<evidence type="ECO:0000313" key="3">
    <source>
        <dbReference type="Proteomes" id="UP000187001"/>
    </source>
</evidence>
<name>A0ABD6QTA6_MYCFO</name>
<protein>
    <recommendedName>
        <fullName evidence="4">FtsK/SpoIIIE family protein</fullName>
    </recommendedName>
</protein>
<dbReference type="RefSeq" id="WP_076202895.1">
    <property type="nucleotide sequence ID" value="NZ_MBER01000010.1"/>
</dbReference>
<accession>A0ABD6QTA6</accession>
<gene>
    <name evidence="2" type="ORF">A5742_17960</name>
</gene>
<evidence type="ECO:0000313" key="2">
    <source>
        <dbReference type="EMBL" id="OMC52013.1"/>
    </source>
</evidence>
<feature type="chain" id="PRO_5044761019" description="FtsK/SpoIIIE family protein" evidence="1">
    <location>
        <begin position="29"/>
        <end position="574"/>
    </location>
</feature>
<sequence length="574" mass="62500">MQLVYVRNTRKAKAASMIAFGLAAVAVAALTTGPPMPAQLIPLAGLSAAAMWWVAQRLAATPDPVGPAQLLGDEPATDVNDLVLPSRLRHDPTIARVVEVCQGTLRDQVILDVDSVKFDGQHVVEFALKCVTAGGLASTGLATRVQNAVRKAVPVASGAASWKMTPDSRTDRLVFSGVEQIPRKVYPPNWDVVGTRDEAGRVGRDLTWRLGEAADGPVELSVNKFPHGVVFSPTGGGKSIFVKANIERFLAAGGISLLGDGKGTDYPTYRNRAGVVAVGARGGNGMAYFGVIELGHRIMNQRLDLGPSRKMANPETWEDVPRVLLVLDELKSMLGIWDSSDLDADEKRFIQSRVDQIGALGRQPRVHLLMATQDLYDKSIRGSWLNNAQMRVCLAKPAKREVQKAFEQSIQAEVLRVAAAFDDSIRGRGMVAAYDSDSGATAIKEFQGYYGYAPGEDFPNDSEGNAKWRDFKSSVSDRIPRLHPRIWFRLDEPSIRQQELESKEGSKPLGYIDFELFTPSEISRLEVVNLDRQDESGAWVPDPAMLPYDPHPLNTDYVGHPPAGAAAALLPQEM</sequence>
<proteinExistence type="predicted"/>
<feature type="signal peptide" evidence="1">
    <location>
        <begin position="1"/>
        <end position="28"/>
    </location>
</feature>
<keyword evidence="1" id="KW-0732">Signal</keyword>
<dbReference type="SUPFAM" id="SSF52540">
    <property type="entry name" value="P-loop containing nucleoside triphosphate hydrolases"/>
    <property type="match status" value="1"/>
</dbReference>
<dbReference type="AlphaFoldDB" id="A0ABD6QTA6"/>
<comment type="caution">
    <text evidence="2">The sequence shown here is derived from an EMBL/GenBank/DDBJ whole genome shotgun (WGS) entry which is preliminary data.</text>
</comment>
<dbReference type="EMBL" id="MBER01000010">
    <property type="protein sequence ID" value="OMC52013.1"/>
    <property type="molecule type" value="Genomic_DNA"/>
</dbReference>
<organism evidence="2 3">
    <name type="scientific">Mycolicibacterium fortuitum</name>
    <name type="common">Mycobacterium fortuitum</name>
    <dbReference type="NCBI Taxonomy" id="1766"/>
    <lineage>
        <taxon>Bacteria</taxon>
        <taxon>Bacillati</taxon>
        <taxon>Actinomycetota</taxon>
        <taxon>Actinomycetes</taxon>
        <taxon>Mycobacteriales</taxon>
        <taxon>Mycobacteriaceae</taxon>
        <taxon>Mycolicibacterium</taxon>
    </lineage>
</organism>
<dbReference type="Gene3D" id="3.40.50.300">
    <property type="entry name" value="P-loop containing nucleotide triphosphate hydrolases"/>
    <property type="match status" value="1"/>
</dbReference>
<reference evidence="2 3" key="1">
    <citation type="submission" date="2016-07" db="EMBL/GenBank/DDBJ databases">
        <authorList>
            <person name="Sutton G."/>
            <person name="Brinkac L."/>
            <person name="Sanka R."/>
            <person name="Adams M."/>
            <person name="Lau E."/>
            <person name="Kumar A."/>
            <person name="Macaden R."/>
        </authorList>
    </citation>
    <scope>NUCLEOTIDE SEQUENCE [LARGE SCALE GENOMIC DNA]</scope>
    <source>
        <strain evidence="2 3">GA-0871</strain>
    </source>
</reference>
<dbReference type="Proteomes" id="UP000187001">
    <property type="component" value="Unassembled WGS sequence"/>
</dbReference>